<dbReference type="Pfam" id="PF08336">
    <property type="entry name" value="P4Ha_N"/>
    <property type="match status" value="1"/>
</dbReference>
<evidence type="ECO:0000256" key="13">
    <source>
        <dbReference type="SAM" id="Coils"/>
    </source>
</evidence>
<keyword evidence="8" id="KW-0847">Vitamin C</keyword>
<evidence type="ECO:0000256" key="8">
    <source>
        <dbReference type="ARBA" id="ARBA00022896"/>
    </source>
</evidence>
<keyword evidence="10" id="KW-0560">Oxidoreductase</keyword>
<feature type="signal peptide" evidence="14">
    <location>
        <begin position="1"/>
        <end position="18"/>
    </location>
</feature>
<dbReference type="Gene3D" id="6.10.140.1460">
    <property type="match status" value="1"/>
</dbReference>
<comment type="similarity">
    <text evidence="4">Belongs to the P4HA family.</text>
</comment>
<dbReference type="FunFam" id="2.60.120.620:FF:000011">
    <property type="entry name" value="Prolyl alpha subunit"/>
    <property type="match status" value="1"/>
</dbReference>
<dbReference type="EC" id="1.14.11.2" evidence="5"/>
<keyword evidence="13" id="KW-0175">Coiled coil</keyword>
<dbReference type="GO" id="GO:0005788">
    <property type="term" value="C:endoplasmic reticulum lumen"/>
    <property type="evidence" value="ECO:0007669"/>
    <property type="project" value="UniProtKB-SubCell"/>
</dbReference>
<evidence type="ECO:0000256" key="3">
    <source>
        <dbReference type="ARBA" id="ARBA00004319"/>
    </source>
</evidence>
<keyword evidence="11" id="KW-0408">Iron</keyword>
<dbReference type="InterPro" id="IPR013547">
    <property type="entry name" value="P4H_N"/>
</dbReference>
<evidence type="ECO:0000256" key="12">
    <source>
        <dbReference type="ARBA" id="ARBA00023180"/>
    </source>
</evidence>
<comment type="cofactor">
    <cofactor evidence="1">
        <name>L-ascorbate</name>
        <dbReference type="ChEBI" id="CHEBI:38290"/>
    </cofactor>
</comment>
<evidence type="ECO:0000256" key="14">
    <source>
        <dbReference type="SAM" id="SignalP"/>
    </source>
</evidence>
<dbReference type="InterPro" id="IPR045054">
    <property type="entry name" value="P4HA-like"/>
</dbReference>
<feature type="chain" id="PRO_5029719188" description="procollagen-proline 4-dioxygenase" evidence="14">
    <location>
        <begin position="19"/>
        <end position="527"/>
    </location>
</feature>
<dbReference type="PROSITE" id="PS51471">
    <property type="entry name" value="FE2OG_OXY"/>
    <property type="match status" value="1"/>
</dbReference>
<accession>A0A7I8VZ20</accession>
<keyword evidence="7" id="KW-0256">Endoplasmic reticulum</keyword>
<evidence type="ECO:0000256" key="1">
    <source>
        <dbReference type="ARBA" id="ARBA00001961"/>
    </source>
</evidence>
<evidence type="ECO:0000259" key="15">
    <source>
        <dbReference type="PROSITE" id="PS51471"/>
    </source>
</evidence>
<dbReference type="EMBL" id="CAJFCJ010000014">
    <property type="protein sequence ID" value="CAD5121518.1"/>
    <property type="molecule type" value="Genomic_DNA"/>
</dbReference>
<evidence type="ECO:0000256" key="11">
    <source>
        <dbReference type="ARBA" id="ARBA00023004"/>
    </source>
</evidence>
<evidence type="ECO:0000313" key="16">
    <source>
        <dbReference type="EMBL" id="CAD5121518.1"/>
    </source>
</evidence>
<dbReference type="GO" id="GO:0005506">
    <property type="term" value="F:iron ion binding"/>
    <property type="evidence" value="ECO:0007669"/>
    <property type="project" value="InterPro"/>
</dbReference>
<dbReference type="InterPro" id="IPR011990">
    <property type="entry name" value="TPR-like_helical_dom_sf"/>
</dbReference>
<dbReference type="InterPro" id="IPR044862">
    <property type="entry name" value="Pro_4_hyd_alph_FE2OG_OXY"/>
</dbReference>
<comment type="function">
    <text evidence="2">Catalyzes the post-translational formation of 4-hydroxyproline in -Xaa-Pro-Gly- sequences in collagens and other proteins.</text>
</comment>
<dbReference type="PANTHER" id="PTHR10869:SF216">
    <property type="entry name" value="PROCOLLAGEN-PROLINE 4-DIOXYGENASE"/>
    <property type="match status" value="1"/>
</dbReference>
<proteinExistence type="inferred from homology"/>
<dbReference type="InterPro" id="IPR059068">
    <property type="entry name" value="TPR_P4H"/>
</dbReference>
<organism evidence="16 17">
    <name type="scientific">Dimorphilus gyrociliatus</name>
    <dbReference type="NCBI Taxonomy" id="2664684"/>
    <lineage>
        <taxon>Eukaryota</taxon>
        <taxon>Metazoa</taxon>
        <taxon>Spiralia</taxon>
        <taxon>Lophotrochozoa</taxon>
        <taxon>Annelida</taxon>
        <taxon>Polychaeta</taxon>
        <taxon>Polychaeta incertae sedis</taxon>
        <taxon>Dinophilidae</taxon>
        <taxon>Dimorphilus</taxon>
    </lineage>
</organism>
<keyword evidence="6" id="KW-0479">Metal-binding</keyword>
<comment type="subcellular location">
    <subcellularLocation>
        <location evidence="3">Endoplasmic reticulum lumen</location>
    </subcellularLocation>
</comment>
<evidence type="ECO:0000256" key="5">
    <source>
        <dbReference type="ARBA" id="ARBA00012269"/>
    </source>
</evidence>
<feature type="domain" description="Fe2OG dioxygenase" evidence="15">
    <location>
        <begin position="405"/>
        <end position="512"/>
    </location>
</feature>
<evidence type="ECO:0000256" key="2">
    <source>
        <dbReference type="ARBA" id="ARBA00002035"/>
    </source>
</evidence>
<evidence type="ECO:0000256" key="6">
    <source>
        <dbReference type="ARBA" id="ARBA00022723"/>
    </source>
</evidence>
<dbReference type="SUPFAM" id="SSF48452">
    <property type="entry name" value="TPR-like"/>
    <property type="match status" value="1"/>
</dbReference>
<gene>
    <name evidence="16" type="ORF">DGYR_LOCUS9465</name>
</gene>
<keyword evidence="12" id="KW-0325">Glycoprotein</keyword>
<dbReference type="InterPro" id="IPR006620">
    <property type="entry name" value="Pro_4_hyd_alph"/>
</dbReference>
<comment type="caution">
    <text evidence="16">The sequence shown here is derived from an EMBL/GenBank/DDBJ whole genome shotgun (WGS) entry which is preliminary data.</text>
</comment>
<dbReference type="Pfam" id="PF13640">
    <property type="entry name" value="2OG-FeII_Oxy_3"/>
    <property type="match status" value="1"/>
</dbReference>
<evidence type="ECO:0000256" key="10">
    <source>
        <dbReference type="ARBA" id="ARBA00023002"/>
    </source>
</evidence>
<evidence type="ECO:0000256" key="4">
    <source>
        <dbReference type="ARBA" id="ARBA00006511"/>
    </source>
</evidence>
<dbReference type="Pfam" id="PF23558">
    <property type="entry name" value="TPR_P4H"/>
    <property type="match status" value="1"/>
</dbReference>
<reference evidence="16 17" key="1">
    <citation type="submission" date="2020-08" db="EMBL/GenBank/DDBJ databases">
        <authorList>
            <person name="Hejnol A."/>
        </authorList>
    </citation>
    <scope>NUCLEOTIDE SEQUENCE [LARGE SCALE GENOMIC DNA]</scope>
</reference>
<dbReference type="AlphaFoldDB" id="A0A7I8VZ20"/>
<dbReference type="SMART" id="SM00702">
    <property type="entry name" value="P4Hc"/>
    <property type="match status" value="1"/>
</dbReference>
<evidence type="ECO:0000313" key="17">
    <source>
        <dbReference type="Proteomes" id="UP000549394"/>
    </source>
</evidence>
<dbReference type="Gene3D" id="2.60.120.620">
    <property type="entry name" value="q2cbj1_9rhob like domain"/>
    <property type="match status" value="1"/>
</dbReference>
<keyword evidence="14" id="KW-0732">Signal</keyword>
<protein>
    <recommendedName>
        <fullName evidence="5">procollagen-proline 4-dioxygenase</fullName>
        <ecNumber evidence="5">1.14.11.2</ecNumber>
    </recommendedName>
</protein>
<evidence type="ECO:0000256" key="7">
    <source>
        <dbReference type="ARBA" id="ARBA00022824"/>
    </source>
</evidence>
<evidence type="ECO:0000256" key="9">
    <source>
        <dbReference type="ARBA" id="ARBA00022964"/>
    </source>
</evidence>
<dbReference type="GO" id="GO:0031418">
    <property type="term" value="F:L-ascorbic acid binding"/>
    <property type="evidence" value="ECO:0007669"/>
    <property type="project" value="UniProtKB-KW"/>
</dbReference>
<name>A0A7I8VZ20_9ANNE</name>
<dbReference type="GO" id="GO:0004656">
    <property type="term" value="F:procollagen-proline 4-dioxygenase activity"/>
    <property type="evidence" value="ECO:0007669"/>
    <property type="project" value="UniProtKB-EC"/>
</dbReference>
<sequence length="527" mass="60931">MVLTTLLLFLSVSPLVKPEMFTALVHMEKSIHAEKRLAKEIRSYVTKERERLNELERIANEYESHAESAMGDMHATLANPVSAFLLVKRFTTDWNDVLNKYMTPNNTNQFIASLPQLTEGFPSPEDLDGAAVALLRLQDTYVLPTDKVAKGEIKGVRYSPKMTAQDCFQLGKVAYSQGDYYHTMLWMKEALTILENETSKTIEKPIILDYLAYSTYMQGNWIHALNLTKEWLNEEPNHVRAQSNHDYYSKLIREAKENGKKDEELDVVNNPRQLDEYRQSEEFAKYEALCRGEETQVYPLAHKLTCQYKRHHPYFILRPLKEEIMYFDPWIAIYHDLMTESEVKRIQEMAGPRLHRSGVFVTEDNKSPTTNYRTSQSAWLSDNDDPLIRAFSGKIHLMSNLTLPTAEHLQVVNYGIGGHYEPHFDFARKREINTFESWRGNRIATVIFYMTDVEAGGVTAFPNLGVKLYPEARSCAVWYNLMKSTEGDYRTRHAGCPVLTGSKWVANKWIHERGQEFTRPCSLKPEE</sequence>
<feature type="coiled-coil region" evidence="13">
    <location>
        <begin position="45"/>
        <end position="72"/>
    </location>
</feature>
<keyword evidence="17" id="KW-1185">Reference proteome</keyword>
<dbReference type="Proteomes" id="UP000549394">
    <property type="component" value="Unassembled WGS sequence"/>
</dbReference>
<dbReference type="InterPro" id="IPR005123">
    <property type="entry name" value="Oxoglu/Fe-dep_dioxygenase_dom"/>
</dbReference>
<keyword evidence="9" id="KW-0223">Dioxygenase</keyword>
<dbReference type="OrthoDB" id="420380at2759"/>
<dbReference type="PANTHER" id="PTHR10869">
    <property type="entry name" value="PROLYL 4-HYDROXYLASE ALPHA SUBUNIT"/>
    <property type="match status" value="1"/>
</dbReference>
<dbReference type="FunFam" id="1.25.40.10:FF:000006">
    <property type="entry name" value="Prolyl 4-hydroxylase subunit alpha 2"/>
    <property type="match status" value="1"/>
</dbReference>
<dbReference type="Gene3D" id="1.25.40.10">
    <property type="entry name" value="Tetratricopeptide repeat domain"/>
    <property type="match status" value="1"/>
</dbReference>